<sequence length="106" mass="12089">MGDEDEDKGEDKDEDEKMRHTVSESYSPPALAVPALEVMDSEIRRAVECDIKMEITSLELDEALCVTFDLPARPHADLLEKELVMEKLEDEDGHVMFGMWTNSIFQ</sequence>
<evidence type="ECO:0000313" key="3">
    <source>
        <dbReference type="Proteomes" id="UP000824219"/>
    </source>
</evidence>
<feature type="region of interest" description="Disordered" evidence="1">
    <location>
        <begin position="1"/>
        <end position="26"/>
    </location>
</feature>
<dbReference type="EMBL" id="JAHKSW010000018">
    <property type="protein sequence ID" value="KAG7321078.1"/>
    <property type="molecule type" value="Genomic_DNA"/>
</dbReference>
<keyword evidence="3" id="KW-1185">Reference proteome</keyword>
<feature type="compositionally biased region" description="Basic and acidic residues" evidence="1">
    <location>
        <begin position="9"/>
        <end position="22"/>
    </location>
</feature>
<gene>
    <name evidence="2" type="ORF">KOW79_015493</name>
</gene>
<name>A0A9D3SIW0_9TELE</name>
<dbReference type="OrthoDB" id="10513646at2759"/>
<comment type="caution">
    <text evidence="2">The sequence shown here is derived from an EMBL/GenBank/DDBJ whole genome shotgun (WGS) entry which is preliminary data.</text>
</comment>
<accession>A0A9D3SIW0</accession>
<protein>
    <submittedName>
        <fullName evidence="2">Uncharacterized protein</fullName>
    </submittedName>
</protein>
<dbReference type="AlphaFoldDB" id="A0A9D3SIW0"/>
<reference evidence="2 3" key="1">
    <citation type="submission" date="2021-06" db="EMBL/GenBank/DDBJ databases">
        <title>Chromosome-level genome assembly of the red-tail catfish (Hemibagrus wyckioides).</title>
        <authorList>
            <person name="Shao F."/>
        </authorList>
    </citation>
    <scope>NUCLEOTIDE SEQUENCE [LARGE SCALE GENOMIC DNA]</scope>
    <source>
        <strain evidence="2">EC202008001</strain>
        <tissue evidence="2">Blood</tissue>
    </source>
</reference>
<evidence type="ECO:0000256" key="1">
    <source>
        <dbReference type="SAM" id="MobiDB-lite"/>
    </source>
</evidence>
<dbReference type="Proteomes" id="UP000824219">
    <property type="component" value="Linkage Group LG18"/>
</dbReference>
<proteinExistence type="predicted"/>
<organism evidence="2 3">
    <name type="scientific">Hemibagrus wyckioides</name>
    <dbReference type="NCBI Taxonomy" id="337641"/>
    <lineage>
        <taxon>Eukaryota</taxon>
        <taxon>Metazoa</taxon>
        <taxon>Chordata</taxon>
        <taxon>Craniata</taxon>
        <taxon>Vertebrata</taxon>
        <taxon>Euteleostomi</taxon>
        <taxon>Actinopterygii</taxon>
        <taxon>Neopterygii</taxon>
        <taxon>Teleostei</taxon>
        <taxon>Ostariophysi</taxon>
        <taxon>Siluriformes</taxon>
        <taxon>Bagridae</taxon>
        <taxon>Hemibagrus</taxon>
    </lineage>
</organism>
<evidence type="ECO:0000313" key="2">
    <source>
        <dbReference type="EMBL" id="KAG7321078.1"/>
    </source>
</evidence>